<dbReference type="GO" id="GO:0008171">
    <property type="term" value="F:O-methyltransferase activity"/>
    <property type="evidence" value="ECO:0007669"/>
    <property type="project" value="InterPro"/>
</dbReference>
<evidence type="ECO:0000259" key="6">
    <source>
        <dbReference type="Pfam" id="PF08100"/>
    </source>
</evidence>
<gene>
    <name evidence="7" type="primary">cya8</name>
</gene>
<dbReference type="Pfam" id="PF00891">
    <property type="entry name" value="Methyltransf_2"/>
    <property type="match status" value="1"/>
</dbReference>
<name>A0A060NQQ4_PETGR</name>
<dbReference type="Gene3D" id="3.40.50.150">
    <property type="entry name" value="Vaccinia Virus protein VP39"/>
    <property type="match status" value="1"/>
</dbReference>
<dbReference type="Gene3D" id="1.10.10.10">
    <property type="entry name" value="Winged helix-like DNA-binding domain superfamily/Winged helix DNA-binding domain"/>
    <property type="match status" value="1"/>
</dbReference>
<proteinExistence type="predicted"/>
<keyword evidence="1 7" id="KW-0489">Methyltransferase</keyword>
<dbReference type="GO" id="GO:0046983">
    <property type="term" value="F:protein dimerization activity"/>
    <property type="evidence" value="ECO:0007669"/>
    <property type="project" value="InterPro"/>
</dbReference>
<dbReference type="PANTHER" id="PTHR43712:SF2">
    <property type="entry name" value="O-METHYLTRANSFERASE CICE"/>
    <property type="match status" value="1"/>
</dbReference>
<protein>
    <submittedName>
        <fullName evidence="7">Putative methyltransferase</fullName>
    </submittedName>
</protein>
<dbReference type="Pfam" id="PF08100">
    <property type="entry name" value="Dimerisation"/>
    <property type="match status" value="1"/>
</dbReference>
<dbReference type="InterPro" id="IPR016461">
    <property type="entry name" value="COMT-like"/>
</dbReference>
<dbReference type="PANTHER" id="PTHR43712">
    <property type="entry name" value="PUTATIVE (AFU_ORTHOLOGUE AFUA_4G14580)-RELATED"/>
    <property type="match status" value="1"/>
</dbReference>
<dbReference type="InterPro" id="IPR036388">
    <property type="entry name" value="WH-like_DNA-bd_sf"/>
</dbReference>
<evidence type="ECO:0000256" key="4">
    <source>
        <dbReference type="PIRSR" id="PIRSR005739-1"/>
    </source>
</evidence>
<evidence type="ECO:0000313" key="7">
    <source>
        <dbReference type="EMBL" id="BAO84881.1"/>
    </source>
</evidence>
<dbReference type="PROSITE" id="PS51683">
    <property type="entry name" value="SAM_OMT_II"/>
    <property type="match status" value="1"/>
</dbReference>
<feature type="domain" description="O-methyltransferase dimerisation" evidence="6">
    <location>
        <begin position="16"/>
        <end position="91"/>
    </location>
</feature>
<feature type="domain" description="O-methyltransferase C-terminal" evidence="5">
    <location>
        <begin position="112"/>
        <end position="326"/>
    </location>
</feature>
<reference evidence="7" key="1">
    <citation type="journal article" date="2013" name="Chem. Biol.">
        <title>Core assembly mechanism of quinocarcin/SF-1739: bimodular complex nonribosomal peptide synthetases for sequential mannich-type reactions.</title>
        <authorList>
            <person name="Hiratsuka T."/>
            <person name="Koketsu K."/>
            <person name="Minami A."/>
            <person name="Kaneko S."/>
            <person name="Yamazaki C."/>
            <person name="Watanabe K."/>
            <person name="Oguri H."/>
            <person name="Oikawa H."/>
        </authorList>
    </citation>
    <scope>NUCLEOTIDE SEQUENCE</scope>
    <source>
        <strain evidence="7">SF-1739</strain>
    </source>
</reference>
<dbReference type="InterPro" id="IPR001077">
    <property type="entry name" value="COMT_C"/>
</dbReference>
<dbReference type="PIRSF" id="PIRSF005739">
    <property type="entry name" value="O-mtase"/>
    <property type="match status" value="1"/>
</dbReference>
<organism evidence="7">
    <name type="scientific">Peterkaempfera griseoplana</name>
    <name type="common">Streptacidiphilus griseoplanus</name>
    <dbReference type="NCBI Taxonomy" id="66896"/>
    <lineage>
        <taxon>Bacteria</taxon>
        <taxon>Bacillati</taxon>
        <taxon>Actinomycetota</taxon>
        <taxon>Actinomycetes</taxon>
        <taxon>Kitasatosporales</taxon>
        <taxon>Streptomycetaceae</taxon>
        <taxon>Peterkaempfera</taxon>
    </lineage>
</organism>
<accession>A0A060NQQ4</accession>
<dbReference type="SUPFAM" id="SSF46785">
    <property type="entry name" value="Winged helix' DNA-binding domain"/>
    <property type="match status" value="1"/>
</dbReference>
<dbReference type="AlphaFoldDB" id="A0A060NQQ4"/>
<dbReference type="InterPro" id="IPR029063">
    <property type="entry name" value="SAM-dependent_MTases_sf"/>
</dbReference>
<keyword evidence="3" id="KW-0949">S-adenosyl-L-methionine</keyword>
<dbReference type="CDD" id="cd02440">
    <property type="entry name" value="AdoMet_MTases"/>
    <property type="match status" value="1"/>
</dbReference>
<evidence type="ECO:0000256" key="2">
    <source>
        <dbReference type="ARBA" id="ARBA00022679"/>
    </source>
</evidence>
<dbReference type="SUPFAM" id="SSF53335">
    <property type="entry name" value="S-adenosyl-L-methionine-dependent methyltransferases"/>
    <property type="match status" value="1"/>
</dbReference>
<evidence type="ECO:0000256" key="3">
    <source>
        <dbReference type="ARBA" id="ARBA00022691"/>
    </source>
</evidence>
<feature type="active site" description="Proton acceptor" evidence="4">
    <location>
        <position position="248"/>
    </location>
</feature>
<dbReference type="Gene3D" id="1.10.287.1350">
    <property type="match status" value="1"/>
</dbReference>
<dbReference type="EMBL" id="AB819397">
    <property type="protein sequence ID" value="BAO84881.1"/>
    <property type="molecule type" value="Genomic_DNA"/>
</dbReference>
<keyword evidence="2 7" id="KW-0808">Transferase</keyword>
<dbReference type="InterPro" id="IPR036390">
    <property type="entry name" value="WH_DNA-bd_sf"/>
</dbReference>
<evidence type="ECO:0000256" key="1">
    <source>
        <dbReference type="ARBA" id="ARBA00022603"/>
    </source>
</evidence>
<dbReference type="GO" id="GO:0032259">
    <property type="term" value="P:methylation"/>
    <property type="evidence" value="ECO:0007669"/>
    <property type="project" value="UniProtKB-KW"/>
</dbReference>
<sequence>MLHPQLRDDAARMRMLLYGQLVSKAVCTAVELGLPEALADGRRSAEDLACDVDAHPLALRRLLRALVPFDVFTEEPDGTFALTRLGATLLPDTPGTARPSALLLAGEVGRTWQEFGYSVRTGDSAFTLLHDCALFEHLERRPERREVFDRSQEAGLRLELDEIFDAVAFDRYPTIVDVGGGNGHLMCELLHRTPGSTGSVIDLPGTVQLAEKRIVEGGLTDRCTAVVGDFFDSVTPGADLYILSHILHDWGDDRAVSILRTCAAAMPAHGRLMVIDLLTDAAADDRGGRHRLPALMDLYMLSLFGAAGGQERTGAEFTALLTAAGLEPEETRVLPSGMGVITARRRST</sequence>
<dbReference type="InterPro" id="IPR012967">
    <property type="entry name" value="COMT_dimerisation"/>
</dbReference>
<evidence type="ECO:0000259" key="5">
    <source>
        <dbReference type="Pfam" id="PF00891"/>
    </source>
</evidence>